<evidence type="ECO:0000313" key="5">
    <source>
        <dbReference type="EMBL" id="KAH6826832.1"/>
    </source>
</evidence>
<keyword evidence="1" id="KW-0677">Repeat</keyword>
<dbReference type="Proteomes" id="UP001190926">
    <property type="component" value="Unassembled WGS sequence"/>
</dbReference>
<evidence type="ECO:0000313" key="6">
    <source>
        <dbReference type="Proteomes" id="UP001190926"/>
    </source>
</evidence>
<feature type="region of interest" description="Disordered" evidence="3">
    <location>
        <begin position="19"/>
        <end position="48"/>
    </location>
</feature>
<feature type="domain" description="EF-hand" evidence="4">
    <location>
        <begin position="157"/>
        <end position="189"/>
    </location>
</feature>
<dbReference type="InterPro" id="IPR050145">
    <property type="entry name" value="Centrin_CML-like"/>
</dbReference>
<dbReference type="AlphaFoldDB" id="A0AAD4J453"/>
<reference evidence="5 6" key="1">
    <citation type="journal article" date="2021" name="Nat. Commun.">
        <title>Incipient diploidization of the medicinal plant Perilla within 10,000 years.</title>
        <authorList>
            <person name="Zhang Y."/>
            <person name="Shen Q."/>
            <person name="Leng L."/>
            <person name="Zhang D."/>
            <person name="Chen S."/>
            <person name="Shi Y."/>
            <person name="Ning Z."/>
            <person name="Chen S."/>
        </authorList>
    </citation>
    <scope>NUCLEOTIDE SEQUENCE [LARGE SCALE GENOMIC DNA]</scope>
    <source>
        <strain evidence="6">cv. PC099</strain>
    </source>
</reference>
<dbReference type="EMBL" id="SDAM02000159">
    <property type="protein sequence ID" value="KAH6826832.1"/>
    <property type="molecule type" value="Genomic_DNA"/>
</dbReference>
<keyword evidence="2" id="KW-0106">Calcium</keyword>
<gene>
    <name evidence="5" type="ORF">C2S53_013030</name>
</gene>
<protein>
    <recommendedName>
        <fullName evidence="4">EF-hand domain-containing protein</fullName>
    </recommendedName>
</protein>
<feature type="domain" description="EF-hand" evidence="4">
    <location>
        <begin position="83"/>
        <end position="118"/>
    </location>
</feature>
<feature type="compositionally biased region" description="Low complexity" evidence="3">
    <location>
        <begin position="26"/>
        <end position="45"/>
    </location>
</feature>
<sequence length="189" mass="20845">MEQVECFCTFSPKKLTKLTSIKPKTKPGSSTGSPITTTTTTPPRGSLKEEELREVFRRFDSDSDGKISPAELRSHFASVGEYMSYEDAEGIISHLDSDNDKLLDFQDFLRLMEHDGGGGGGEEEDLRAAFGIFECSGSGRITARSLQRVLGQLGDKRSYDECVAMIRVFDSNGKGEIGYDDFQQMMTAA</sequence>
<name>A0AAD4J453_PERFH</name>
<dbReference type="PANTHER" id="PTHR23050">
    <property type="entry name" value="CALCIUM BINDING PROTEIN"/>
    <property type="match status" value="1"/>
</dbReference>
<dbReference type="InterPro" id="IPR002048">
    <property type="entry name" value="EF_hand_dom"/>
</dbReference>
<proteinExistence type="predicted"/>
<dbReference type="InterPro" id="IPR018247">
    <property type="entry name" value="EF_Hand_1_Ca_BS"/>
</dbReference>
<feature type="domain" description="EF-hand" evidence="4">
    <location>
        <begin position="47"/>
        <end position="82"/>
    </location>
</feature>
<evidence type="ECO:0000256" key="2">
    <source>
        <dbReference type="ARBA" id="ARBA00022837"/>
    </source>
</evidence>
<evidence type="ECO:0000256" key="1">
    <source>
        <dbReference type="ARBA" id="ARBA00022737"/>
    </source>
</evidence>
<evidence type="ECO:0000256" key="3">
    <source>
        <dbReference type="SAM" id="MobiDB-lite"/>
    </source>
</evidence>
<dbReference type="InterPro" id="IPR011992">
    <property type="entry name" value="EF-hand-dom_pair"/>
</dbReference>
<dbReference type="FunFam" id="1.10.238.10:FF:000003">
    <property type="entry name" value="Calmodulin A"/>
    <property type="match status" value="2"/>
</dbReference>
<accession>A0AAD4J453</accession>
<dbReference type="Pfam" id="PF13499">
    <property type="entry name" value="EF-hand_7"/>
    <property type="match status" value="2"/>
</dbReference>
<comment type="caution">
    <text evidence="5">The sequence shown here is derived from an EMBL/GenBank/DDBJ whole genome shotgun (WGS) entry which is preliminary data.</text>
</comment>
<dbReference type="Gene3D" id="1.10.238.10">
    <property type="entry name" value="EF-hand"/>
    <property type="match status" value="2"/>
</dbReference>
<evidence type="ECO:0000259" key="4">
    <source>
        <dbReference type="PROSITE" id="PS50222"/>
    </source>
</evidence>
<dbReference type="SUPFAM" id="SSF47473">
    <property type="entry name" value="EF-hand"/>
    <property type="match status" value="1"/>
</dbReference>
<dbReference type="SMART" id="SM00054">
    <property type="entry name" value="EFh"/>
    <property type="match status" value="4"/>
</dbReference>
<keyword evidence="6" id="KW-1185">Reference proteome</keyword>
<dbReference type="GO" id="GO:0005509">
    <property type="term" value="F:calcium ion binding"/>
    <property type="evidence" value="ECO:0007669"/>
    <property type="project" value="InterPro"/>
</dbReference>
<organism evidence="5 6">
    <name type="scientific">Perilla frutescens var. hirtella</name>
    <name type="common">Perilla citriodora</name>
    <name type="synonym">Perilla setoyensis</name>
    <dbReference type="NCBI Taxonomy" id="608512"/>
    <lineage>
        <taxon>Eukaryota</taxon>
        <taxon>Viridiplantae</taxon>
        <taxon>Streptophyta</taxon>
        <taxon>Embryophyta</taxon>
        <taxon>Tracheophyta</taxon>
        <taxon>Spermatophyta</taxon>
        <taxon>Magnoliopsida</taxon>
        <taxon>eudicotyledons</taxon>
        <taxon>Gunneridae</taxon>
        <taxon>Pentapetalae</taxon>
        <taxon>asterids</taxon>
        <taxon>lamiids</taxon>
        <taxon>Lamiales</taxon>
        <taxon>Lamiaceae</taxon>
        <taxon>Nepetoideae</taxon>
        <taxon>Elsholtzieae</taxon>
        <taxon>Perilla</taxon>
    </lineage>
</organism>
<dbReference type="PROSITE" id="PS00018">
    <property type="entry name" value="EF_HAND_1"/>
    <property type="match status" value="2"/>
</dbReference>
<dbReference type="PROSITE" id="PS50222">
    <property type="entry name" value="EF_HAND_2"/>
    <property type="match status" value="3"/>
</dbReference>